<proteinExistence type="predicted"/>
<gene>
    <name evidence="2" type="ORF">PVK06_032321</name>
</gene>
<name>A0ABR0NTJ0_GOSAR</name>
<comment type="caution">
    <text evidence="2">The sequence shown here is derived from an EMBL/GenBank/DDBJ whole genome shotgun (WGS) entry which is preliminary data.</text>
</comment>
<evidence type="ECO:0000313" key="2">
    <source>
        <dbReference type="EMBL" id="KAK5804670.1"/>
    </source>
</evidence>
<keyword evidence="3" id="KW-1185">Reference proteome</keyword>
<accession>A0ABR0NTJ0</accession>
<feature type="region of interest" description="Disordered" evidence="1">
    <location>
        <begin position="111"/>
        <end position="142"/>
    </location>
</feature>
<organism evidence="2 3">
    <name type="scientific">Gossypium arboreum</name>
    <name type="common">Tree cotton</name>
    <name type="synonym">Gossypium nanking</name>
    <dbReference type="NCBI Taxonomy" id="29729"/>
    <lineage>
        <taxon>Eukaryota</taxon>
        <taxon>Viridiplantae</taxon>
        <taxon>Streptophyta</taxon>
        <taxon>Embryophyta</taxon>
        <taxon>Tracheophyta</taxon>
        <taxon>Spermatophyta</taxon>
        <taxon>Magnoliopsida</taxon>
        <taxon>eudicotyledons</taxon>
        <taxon>Gunneridae</taxon>
        <taxon>Pentapetalae</taxon>
        <taxon>rosids</taxon>
        <taxon>malvids</taxon>
        <taxon>Malvales</taxon>
        <taxon>Malvaceae</taxon>
        <taxon>Malvoideae</taxon>
        <taxon>Gossypium</taxon>
    </lineage>
</organism>
<sequence length="142" mass="15850">MGKTKVRMMPHSLDFVHIYTIQHPHPLNGIKASKKLVLIVMSNVYLDLILSVDRSFAWARSDDSCPKDGGLRVQTVQDRSEIAASPPFALILSSVSAERELGKKIRLEGLTRQPSPCLGDRSEGEPLSLDRSDQTLSFYQSR</sequence>
<feature type="compositionally biased region" description="Basic and acidic residues" evidence="1">
    <location>
        <begin position="120"/>
        <end position="133"/>
    </location>
</feature>
<evidence type="ECO:0000313" key="3">
    <source>
        <dbReference type="Proteomes" id="UP001358586"/>
    </source>
</evidence>
<protein>
    <submittedName>
        <fullName evidence="2">Uncharacterized protein</fullName>
    </submittedName>
</protein>
<dbReference type="Proteomes" id="UP001358586">
    <property type="component" value="Chromosome 9"/>
</dbReference>
<evidence type="ECO:0000256" key="1">
    <source>
        <dbReference type="SAM" id="MobiDB-lite"/>
    </source>
</evidence>
<reference evidence="2 3" key="1">
    <citation type="submission" date="2023-03" db="EMBL/GenBank/DDBJ databases">
        <title>WGS of Gossypium arboreum.</title>
        <authorList>
            <person name="Yu D."/>
        </authorList>
    </citation>
    <scope>NUCLEOTIDE SEQUENCE [LARGE SCALE GENOMIC DNA]</scope>
    <source>
        <tissue evidence="2">Leaf</tissue>
    </source>
</reference>
<dbReference type="EMBL" id="JARKNE010000009">
    <property type="protein sequence ID" value="KAK5804670.1"/>
    <property type="molecule type" value="Genomic_DNA"/>
</dbReference>